<dbReference type="SUPFAM" id="SSF54909">
    <property type="entry name" value="Dimeric alpha+beta barrel"/>
    <property type="match status" value="1"/>
</dbReference>
<dbReference type="Gene3D" id="3.30.70.1060">
    <property type="entry name" value="Dimeric alpha+beta barrel"/>
    <property type="match status" value="1"/>
</dbReference>
<protein>
    <recommendedName>
        <fullName evidence="2">YCII-related domain-containing protein</fullName>
    </recommendedName>
</protein>
<comment type="similarity">
    <text evidence="1">Belongs to the YciI family.</text>
</comment>
<gene>
    <name evidence="3" type="ORF">HNR61_005093</name>
</gene>
<dbReference type="InterPro" id="IPR005545">
    <property type="entry name" value="YCII"/>
</dbReference>
<feature type="domain" description="YCII-related" evidence="2">
    <location>
        <begin position="30"/>
        <end position="101"/>
    </location>
</feature>
<dbReference type="Pfam" id="PF03795">
    <property type="entry name" value="YCII"/>
    <property type="match status" value="1"/>
</dbReference>
<evidence type="ECO:0000313" key="4">
    <source>
        <dbReference type="Proteomes" id="UP000572680"/>
    </source>
</evidence>
<evidence type="ECO:0000313" key="3">
    <source>
        <dbReference type="EMBL" id="MBA8953443.1"/>
    </source>
</evidence>
<dbReference type="AlphaFoldDB" id="A0A7W3QNV5"/>
<evidence type="ECO:0000256" key="1">
    <source>
        <dbReference type="ARBA" id="ARBA00007689"/>
    </source>
</evidence>
<comment type="caution">
    <text evidence="3">The sequence shown here is derived from an EMBL/GenBank/DDBJ whole genome shotgun (WGS) entry which is preliminary data.</text>
</comment>
<proteinExistence type="inferred from homology"/>
<accession>A0A7W3QNV5</accession>
<organism evidence="3 4">
    <name type="scientific">Actinomadura namibiensis</name>
    <dbReference type="NCBI Taxonomy" id="182080"/>
    <lineage>
        <taxon>Bacteria</taxon>
        <taxon>Bacillati</taxon>
        <taxon>Actinomycetota</taxon>
        <taxon>Actinomycetes</taxon>
        <taxon>Streptosporangiales</taxon>
        <taxon>Thermomonosporaceae</taxon>
        <taxon>Actinomadura</taxon>
    </lineage>
</organism>
<reference evidence="3 4" key="1">
    <citation type="submission" date="2020-08" db="EMBL/GenBank/DDBJ databases">
        <title>Genomic Encyclopedia of Type Strains, Phase IV (KMG-IV): sequencing the most valuable type-strain genomes for metagenomic binning, comparative biology and taxonomic classification.</title>
        <authorList>
            <person name="Goeker M."/>
        </authorList>
    </citation>
    <scope>NUCLEOTIDE SEQUENCE [LARGE SCALE GENOMIC DNA]</scope>
    <source>
        <strain evidence="3 4">DSM 44197</strain>
    </source>
</reference>
<sequence length="112" mass="12340">MKYVLMFAETEEFARHLAAMSESERQEEFARVGEWFAEHAAHITHHSRLQPPHTATTVRLTGDQAVVTDGPFVEGKEVVSGFAELDVADLDQALAIAAAWPGCPVVEIRPLV</sequence>
<dbReference type="Proteomes" id="UP000572680">
    <property type="component" value="Unassembled WGS sequence"/>
</dbReference>
<dbReference type="PANTHER" id="PTHR35174:SF3">
    <property type="entry name" value="BLL7171 PROTEIN"/>
    <property type="match status" value="1"/>
</dbReference>
<dbReference type="EMBL" id="JACJIA010000006">
    <property type="protein sequence ID" value="MBA8953443.1"/>
    <property type="molecule type" value="Genomic_DNA"/>
</dbReference>
<dbReference type="PANTHER" id="PTHR35174">
    <property type="entry name" value="BLL7171 PROTEIN-RELATED"/>
    <property type="match status" value="1"/>
</dbReference>
<dbReference type="InterPro" id="IPR011008">
    <property type="entry name" value="Dimeric_a/b-barrel"/>
</dbReference>
<keyword evidence="4" id="KW-1185">Reference proteome</keyword>
<evidence type="ECO:0000259" key="2">
    <source>
        <dbReference type="Pfam" id="PF03795"/>
    </source>
</evidence>
<name>A0A7W3QNV5_ACTNM</name>